<dbReference type="RefSeq" id="WP_244520500.1">
    <property type="nucleotide sequence ID" value="NZ_FNHW01000002.1"/>
</dbReference>
<evidence type="ECO:0000313" key="2">
    <source>
        <dbReference type="Proteomes" id="UP000199544"/>
    </source>
</evidence>
<gene>
    <name evidence="1" type="ORF">SAMN04488137_3885</name>
</gene>
<dbReference type="InterPro" id="IPR023902">
    <property type="entry name" value="Sporulation_SdpA"/>
</dbReference>
<proteinExistence type="predicted"/>
<name>A0A1H0A337_9BACL</name>
<dbReference type="EMBL" id="FNHW01000002">
    <property type="protein sequence ID" value="SDN27674.1"/>
    <property type="molecule type" value="Genomic_DNA"/>
</dbReference>
<dbReference type="NCBIfam" id="TIGR04034">
    <property type="entry name" value="export_SdpA"/>
    <property type="match status" value="1"/>
</dbReference>
<dbReference type="Pfam" id="PF17418">
    <property type="entry name" value="SdpA"/>
    <property type="match status" value="1"/>
</dbReference>
<evidence type="ECO:0000313" key="1">
    <source>
        <dbReference type="EMBL" id="SDN27674.1"/>
    </source>
</evidence>
<organism evidence="1 2">
    <name type="scientific">Fictibacillus solisalsi</name>
    <dbReference type="NCBI Taxonomy" id="459525"/>
    <lineage>
        <taxon>Bacteria</taxon>
        <taxon>Bacillati</taxon>
        <taxon>Bacillota</taxon>
        <taxon>Bacilli</taxon>
        <taxon>Bacillales</taxon>
        <taxon>Fictibacillaceae</taxon>
        <taxon>Fictibacillus</taxon>
    </lineage>
</organism>
<reference evidence="2" key="1">
    <citation type="submission" date="2016-10" db="EMBL/GenBank/DDBJ databases">
        <authorList>
            <person name="Varghese N."/>
            <person name="Submissions S."/>
        </authorList>
    </citation>
    <scope>NUCLEOTIDE SEQUENCE [LARGE SCALE GENOMIC DNA]</scope>
    <source>
        <strain evidence="2">CGMCC 1.6854</strain>
    </source>
</reference>
<keyword evidence="2" id="KW-1185">Reference proteome</keyword>
<accession>A0A1H0A337</accession>
<protein>
    <submittedName>
        <fullName evidence="1">Antimicrobial peptide system protein, SdpA family</fullName>
    </submittedName>
</protein>
<dbReference type="Proteomes" id="UP000199544">
    <property type="component" value="Unassembled WGS sequence"/>
</dbReference>
<dbReference type="STRING" id="459525.SAMN04488137_3885"/>
<sequence length="179" mass="19895">MIKKTAIVFILFSVLWGGLFTSSILSGLGTTPLPISKDTKILFASILPQGWGFFSKSPRDSLLGMHTANAESLDVLFPTMRIENALGLYRKGRSQGVEMGALSMQISKKDWKKCKNNSLGDCENLAKKVTLTNKAPSPLLCGEYFFTKEEIVPWSYFKYSNSGTEIKEIVRADVKCIKK</sequence>
<dbReference type="AlphaFoldDB" id="A0A1H0A337"/>